<dbReference type="EMBL" id="SNTZ01000016">
    <property type="protein sequence ID" value="THV57094.1"/>
    <property type="molecule type" value="Genomic_DNA"/>
</dbReference>
<evidence type="ECO:0000313" key="9">
    <source>
        <dbReference type="EMBL" id="THV57094.1"/>
    </source>
</evidence>
<dbReference type="InterPro" id="IPR016160">
    <property type="entry name" value="Ald_DH_CS_CYS"/>
</dbReference>
<dbReference type="GO" id="GO:0005737">
    <property type="term" value="C:cytoplasm"/>
    <property type="evidence" value="ECO:0007669"/>
    <property type="project" value="TreeGrafter"/>
</dbReference>
<evidence type="ECO:0000256" key="6">
    <source>
        <dbReference type="PROSITE-ProRule" id="PRU10007"/>
    </source>
</evidence>
<dbReference type="SUPFAM" id="SSF53720">
    <property type="entry name" value="ALDH-like"/>
    <property type="match status" value="1"/>
</dbReference>
<comment type="caution">
    <text evidence="9">The sequence shown here is derived from an EMBL/GenBank/DDBJ whole genome shotgun (WGS) entry which is preliminary data.</text>
</comment>
<evidence type="ECO:0000256" key="3">
    <source>
        <dbReference type="ARBA" id="ARBA00023027"/>
    </source>
</evidence>
<evidence type="ECO:0000256" key="2">
    <source>
        <dbReference type="ARBA" id="ARBA00023002"/>
    </source>
</evidence>
<evidence type="ECO:0000256" key="7">
    <source>
        <dbReference type="RuleBase" id="RU003345"/>
    </source>
</evidence>
<proteinExistence type="inferred from homology"/>
<name>A0A4S8RT52_9FLAO</name>
<dbReference type="Gene3D" id="3.40.309.10">
    <property type="entry name" value="Aldehyde Dehydrogenase, Chain A, domain 2"/>
    <property type="match status" value="1"/>
</dbReference>
<keyword evidence="2 4" id="KW-0560">Oxidoreductase</keyword>
<organism evidence="9 10">
    <name type="scientific">Flagellimonas alvinocaridis</name>
    <dbReference type="NCBI Taxonomy" id="2530200"/>
    <lineage>
        <taxon>Bacteria</taxon>
        <taxon>Pseudomonadati</taxon>
        <taxon>Bacteroidota</taxon>
        <taxon>Flavobacteriia</taxon>
        <taxon>Flavobacteriales</taxon>
        <taxon>Flavobacteriaceae</taxon>
        <taxon>Flagellimonas</taxon>
    </lineage>
</organism>
<keyword evidence="3" id="KW-0520">NAD</keyword>
<feature type="domain" description="Aldehyde dehydrogenase" evidence="8">
    <location>
        <begin position="3"/>
        <end position="426"/>
    </location>
</feature>
<dbReference type="GO" id="GO:0004029">
    <property type="term" value="F:aldehyde dehydrogenase (NAD+) activity"/>
    <property type="evidence" value="ECO:0007669"/>
    <property type="project" value="TreeGrafter"/>
</dbReference>
<protein>
    <recommendedName>
        <fullName evidence="4">Aldehyde dehydrogenase</fullName>
    </recommendedName>
</protein>
<feature type="active site" evidence="5">
    <location>
        <position position="242"/>
    </location>
</feature>
<dbReference type="InterPro" id="IPR012394">
    <property type="entry name" value="Aldehyde_DH_NAD(P)"/>
</dbReference>
<reference evidence="9 10" key="1">
    <citation type="submission" date="2019-03" db="EMBL/GenBank/DDBJ databases">
        <title>Muricauda SCR12 sp.nov, a marine bacterium isolated from Pacific Ocean:the Okinawa trough.</title>
        <authorList>
            <person name="Liu L."/>
        </authorList>
    </citation>
    <scope>NUCLEOTIDE SEQUENCE [LARGE SCALE GENOMIC DNA]</scope>
    <source>
        <strain evidence="9 10">SCR12</strain>
    </source>
</reference>
<dbReference type="InterPro" id="IPR016162">
    <property type="entry name" value="Ald_DH_N"/>
</dbReference>
<evidence type="ECO:0000256" key="5">
    <source>
        <dbReference type="PIRSR" id="PIRSR036492-1"/>
    </source>
</evidence>
<gene>
    <name evidence="9" type="ORF">EZV76_15875</name>
</gene>
<dbReference type="OrthoDB" id="1394754at2"/>
<dbReference type="FunFam" id="3.40.309.10:FF:000003">
    <property type="entry name" value="Aldehyde dehydrogenase"/>
    <property type="match status" value="1"/>
</dbReference>
<evidence type="ECO:0000313" key="10">
    <source>
        <dbReference type="Proteomes" id="UP000310406"/>
    </source>
</evidence>
<accession>A0A4S8RT52</accession>
<dbReference type="RefSeq" id="WP_136567535.1">
    <property type="nucleotide sequence ID" value="NZ_SNTZ01000016.1"/>
</dbReference>
<evidence type="ECO:0000259" key="8">
    <source>
        <dbReference type="Pfam" id="PF00171"/>
    </source>
</evidence>
<dbReference type="InterPro" id="IPR015590">
    <property type="entry name" value="Aldehyde_DH_dom"/>
</dbReference>
<sequence length="456" mass="51342">MVKSIVQTQNAFFASQRTRDSHFRKQYLKKLMQEVLKMEDAICDALYADFKKPKFEALATETQLLLAELKHAIKHISIWSRPNPVDFSWTNFPSKDWIQPEPYGKVLIISPWNYPFMLAMAPLVGAIAAGNTVVLKPSELSPNTSKIIAKIITAVFPPEYVAVVEGGVEVSQALLAEKWEYIFFTGSTHVGKIIYQSAAENLTPVTLELGGKNPCIVDETASINLAAKRIAWGKFINAGQTCLAPDYILVHQSVKGKLVEQLKKNIVKFYGEDVQSSTDFARMATEKHYEELKQSLEGEDLLFGGTCSDADLYISPTLVNEPQIQSGLMEGEIFGPILPIVSYSTQEDLDRYILHYPESLALYVFSKNRKFQKEIMGRYRFGGGAINDTVIHISNKNLPFGGVGHSGMGGYHGKHSFDLFSHQKSVVKRANWLDVPMRYAPYNIPIRWVKRIRHLF</sequence>
<dbReference type="PANTHER" id="PTHR43570:SF16">
    <property type="entry name" value="ALDEHYDE DEHYDROGENASE TYPE III, ISOFORM Q"/>
    <property type="match status" value="1"/>
</dbReference>
<comment type="similarity">
    <text evidence="1 4 7">Belongs to the aldehyde dehydrogenase family.</text>
</comment>
<dbReference type="InterPro" id="IPR016163">
    <property type="entry name" value="Ald_DH_C"/>
</dbReference>
<dbReference type="InterPro" id="IPR016161">
    <property type="entry name" value="Ald_DH/histidinol_DH"/>
</dbReference>
<dbReference type="Pfam" id="PF00171">
    <property type="entry name" value="Aldedh"/>
    <property type="match status" value="1"/>
</dbReference>
<dbReference type="PROSITE" id="PS00687">
    <property type="entry name" value="ALDEHYDE_DEHYDR_GLU"/>
    <property type="match status" value="1"/>
</dbReference>
<dbReference type="FunFam" id="3.40.605.10:FF:000004">
    <property type="entry name" value="Aldehyde dehydrogenase"/>
    <property type="match status" value="1"/>
</dbReference>
<feature type="active site" evidence="5 6">
    <location>
        <position position="208"/>
    </location>
</feature>
<dbReference type="AlphaFoldDB" id="A0A4S8RT52"/>
<dbReference type="PIRSF" id="PIRSF036492">
    <property type="entry name" value="ALDH"/>
    <property type="match status" value="1"/>
</dbReference>
<dbReference type="PROSITE" id="PS00070">
    <property type="entry name" value="ALDEHYDE_DEHYDR_CYS"/>
    <property type="match status" value="1"/>
</dbReference>
<dbReference type="CDD" id="cd07136">
    <property type="entry name" value="ALDH_YwdH-P39616"/>
    <property type="match status" value="1"/>
</dbReference>
<keyword evidence="10" id="KW-1185">Reference proteome</keyword>
<evidence type="ECO:0000256" key="4">
    <source>
        <dbReference type="PIRNR" id="PIRNR036492"/>
    </source>
</evidence>
<evidence type="ECO:0000256" key="1">
    <source>
        <dbReference type="ARBA" id="ARBA00009986"/>
    </source>
</evidence>
<dbReference type="InterPro" id="IPR029510">
    <property type="entry name" value="Ald_DH_CS_GLU"/>
</dbReference>
<dbReference type="Proteomes" id="UP000310406">
    <property type="component" value="Unassembled WGS sequence"/>
</dbReference>
<dbReference type="GO" id="GO:0006081">
    <property type="term" value="P:aldehyde metabolic process"/>
    <property type="evidence" value="ECO:0007669"/>
    <property type="project" value="InterPro"/>
</dbReference>
<dbReference type="Gene3D" id="3.40.605.10">
    <property type="entry name" value="Aldehyde Dehydrogenase, Chain A, domain 1"/>
    <property type="match status" value="1"/>
</dbReference>
<dbReference type="PANTHER" id="PTHR43570">
    <property type="entry name" value="ALDEHYDE DEHYDROGENASE"/>
    <property type="match status" value="1"/>
</dbReference>